<dbReference type="GO" id="GO:0009279">
    <property type="term" value="C:cell outer membrane"/>
    <property type="evidence" value="ECO:0007669"/>
    <property type="project" value="TreeGrafter"/>
</dbReference>
<keyword evidence="8" id="KW-1185">Reference proteome</keyword>
<dbReference type="CDD" id="cd22268">
    <property type="entry name" value="DPBB_RlpA-like"/>
    <property type="match status" value="1"/>
</dbReference>
<evidence type="ECO:0000256" key="3">
    <source>
        <dbReference type="HAMAP-Rule" id="MF_02071"/>
    </source>
</evidence>
<evidence type="ECO:0000256" key="2">
    <source>
        <dbReference type="ARBA" id="ARBA00023316"/>
    </source>
</evidence>
<feature type="region of interest" description="Disordered" evidence="5">
    <location>
        <begin position="67"/>
        <end position="101"/>
    </location>
</feature>
<dbReference type="EC" id="4.2.2.-" evidence="3"/>
<keyword evidence="2 3" id="KW-0961">Cell wall biogenesis/degradation</keyword>
<evidence type="ECO:0000259" key="6">
    <source>
        <dbReference type="Pfam" id="PF03330"/>
    </source>
</evidence>
<protein>
    <recommendedName>
        <fullName evidence="3">Endolytic peptidoglycan transglycosylase RlpA</fullName>
        <ecNumber evidence="3">4.2.2.-</ecNumber>
    </recommendedName>
</protein>
<feature type="region of interest" description="Disordered" evidence="5">
    <location>
        <begin position="1"/>
        <end position="22"/>
    </location>
</feature>
<dbReference type="InterPro" id="IPR034718">
    <property type="entry name" value="RlpA"/>
</dbReference>
<evidence type="ECO:0000256" key="5">
    <source>
        <dbReference type="SAM" id="MobiDB-lite"/>
    </source>
</evidence>
<dbReference type="Gene3D" id="2.40.40.10">
    <property type="entry name" value="RlpA-like domain"/>
    <property type="match status" value="1"/>
</dbReference>
<feature type="compositionally biased region" description="Polar residues" evidence="5">
    <location>
        <begin position="67"/>
        <end position="86"/>
    </location>
</feature>
<dbReference type="GO" id="GO:0071555">
    <property type="term" value="P:cell wall organization"/>
    <property type="evidence" value="ECO:0007669"/>
    <property type="project" value="UniProtKB-KW"/>
</dbReference>
<organism evidence="7 8">
    <name type="scientific">Hansschlegelia quercus</name>
    <dbReference type="NCBI Taxonomy" id="2528245"/>
    <lineage>
        <taxon>Bacteria</taxon>
        <taxon>Pseudomonadati</taxon>
        <taxon>Pseudomonadota</taxon>
        <taxon>Alphaproteobacteria</taxon>
        <taxon>Hyphomicrobiales</taxon>
        <taxon>Methylopilaceae</taxon>
        <taxon>Hansschlegelia</taxon>
    </lineage>
</organism>
<accession>A0A4Q9GLP0</accession>
<dbReference type="AlphaFoldDB" id="A0A4Q9GLP0"/>
<feature type="domain" description="RlpA-like protein double-psi beta-barrel" evidence="6">
    <location>
        <begin position="107"/>
        <end position="195"/>
    </location>
</feature>
<reference evidence="7 8" key="1">
    <citation type="submission" date="2019-02" db="EMBL/GenBank/DDBJ databases">
        <title>Hansschlegelia quercus sp. nov., a novel methylotrophic bacterium from buds of oak (Quercus robur L.).</title>
        <authorList>
            <person name="Agafonova N.V."/>
            <person name="Kaparullina E.N."/>
            <person name="Grouzdev D.S."/>
            <person name="Doronina N.V."/>
        </authorList>
    </citation>
    <scope>NUCLEOTIDE SEQUENCE [LARGE SCALE GENOMIC DNA]</scope>
    <source>
        <strain evidence="7 8">Dub</strain>
    </source>
</reference>
<evidence type="ECO:0000256" key="1">
    <source>
        <dbReference type="ARBA" id="ARBA00023239"/>
    </source>
</evidence>
<comment type="caution">
    <text evidence="7">The sequence shown here is derived from an EMBL/GenBank/DDBJ whole genome shotgun (WGS) entry which is preliminary data.</text>
</comment>
<dbReference type="SUPFAM" id="SSF50685">
    <property type="entry name" value="Barwin-like endoglucanases"/>
    <property type="match status" value="1"/>
</dbReference>
<dbReference type="InterPro" id="IPR036908">
    <property type="entry name" value="RlpA-like_sf"/>
</dbReference>
<feature type="compositionally biased region" description="Basic residues" evidence="5">
    <location>
        <begin position="1"/>
        <end position="10"/>
    </location>
</feature>
<evidence type="ECO:0000313" key="8">
    <source>
        <dbReference type="Proteomes" id="UP000291613"/>
    </source>
</evidence>
<dbReference type="Pfam" id="PF03330">
    <property type="entry name" value="DPBB_1"/>
    <property type="match status" value="1"/>
</dbReference>
<gene>
    <name evidence="3" type="primary">rlpA</name>
    <name evidence="7" type="ORF">EYR15_05710</name>
</gene>
<proteinExistence type="inferred from homology"/>
<evidence type="ECO:0000256" key="4">
    <source>
        <dbReference type="RuleBase" id="RU003495"/>
    </source>
</evidence>
<comment type="function">
    <text evidence="3">Lytic transglycosylase with a strong preference for naked glycan strands that lack stem peptides.</text>
</comment>
<dbReference type="EMBL" id="SIUB01000002">
    <property type="protein sequence ID" value="TBN54331.1"/>
    <property type="molecule type" value="Genomic_DNA"/>
</dbReference>
<dbReference type="GO" id="GO:0008932">
    <property type="term" value="F:lytic endotransglycosylase activity"/>
    <property type="evidence" value="ECO:0007669"/>
    <property type="project" value="UniProtKB-UniRule"/>
</dbReference>
<name>A0A4Q9GLP0_9HYPH</name>
<feature type="compositionally biased region" description="Basic and acidic residues" evidence="5">
    <location>
        <begin position="11"/>
        <end position="22"/>
    </location>
</feature>
<dbReference type="NCBIfam" id="TIGR00413">
    <property type="entry name" value="rlpA"/>
    <property type="match status" value="1"/>
</dbReference>
<keyword evidence="1 3" id="KW-0456">Lyase</keyword>
<comment type="similarity">
    <text evidence="3 4">Belongs to the RlpA family.</text>
</comment>
<dbReference type="HAMAP" id="MF_02071">
    <property type="entry name" value="RlpA"/>
    <property type="match status" value="1"/>
</dbReference>
<dbReference type="InterPro" id="IPR009009">
    <property type="entry name" value="RlpA-like_DPBB"/>
</dbReference>
<dbReference type="OrthoDB" id="9779128at2"/>
<dbReference type="Proteomes" id="UP000291613">
    <property type="component" value="Unassembled WGS sequence"/>
</dbReference>
<sequence>MYLTAKRSHPARHDPAVSRSADVHRSIADRLRKTSGLLLACGLLAACSTVSPDTVADATPPASVETVATAQASSAGPASANGTNKPYSVDGKSYRPAPARKPGKVGVGLASWYGESFQGRRTANGETFDMAGFTAAHPTLPLPCYARVTNVQNGRSMVVRVNDRGPFHKNRLIDVSKRTADMLGFRGTGVGNVKVDYIGPASATRDDRRMLATYQEFGRPAIPAGTQMASLSPVSDAALAAESGQPASVVQTLVATAASAATTAKDSVVAVAKAIPLPSSAPVKVATAAPAHVAPRADPTVASVSLTKPVSLPNAQSPSVESVAALAKREQPHSTVAAPKAPVAVAFAETTPHKRVVQPAAPVLASSTPDLPMRAAPEPVKVAEAPQASAPSVSSRIASSFEAFGTPAPFGRNAGEQAGGLAYSGFR</sequence>
<dbReference type="GO" id="GO:0000270">
    <property type="term" value="P:peptidoglycan metabolic process"/>
    <property type="evidence" value="ECO:0007669"/>
    <property type="project" value="UniProtKB-UniRule"/>
</dbReference>
<evidence type="ECO:0000313" key="7">
    <source>
        <dbReference type="EMBL" id="TBN54331.1"/>
    </source>
</evidence>
<dbReference type="PANTHER" id="PTHR34183:SF1">
    <property type="entry name" value="ENDOLYTIC PEPTIDOGLYCAN TRANSGLYCOSYLASE RLPA"/>
    <property type="match status" value="1"/>
</dbReference>
<dbReference type="InterPro" id="IPR012997">
    <property type="entry name" value="RplA"/>
</dbReference>
<dbReference type="PANTHER" id="PTHR34183">
    <property type="entry name" value="ENDOLYTIC PEPTIDOGLYCAN TRANSGLYCOSYLASE RLPA"/>
    <property type="match status" value="1"/>
</dbReference>